<dbReference type="Pfam" id="PF13578">
    <property type="entry name" value="Methyltransf_24"/>
    <property type="match status" value="1"/>
</dbReference>
<reference evidence="1 2" key="1">
    <citation type="submission" date="2021-03" db="EMBL/GenBank/DDBJ databases">
        <title>Metabolic Capacity of the Antarctic Cyanobacterium Phormidium pseudopriestleyi that Sustains Oxygenic Photosynthesis in the Presence of Hydrogen Sulfide.</title>
        <authorList>
            <person name="Lumian J.E."/>
            <person name="Jungblut A.D."/>
            <person name="Dillon M.L."/>
            <person name="Hawes I."/>
            <person name="Doran P.T."/>
            <person name="Mackey T.J."/>
            <person name="Dick G.J."/>
            <person name="Grettenberger C.L."/>
            <person name="Sumner D.Y."/>
        </authorList>
    </citation>
    <scope>NUCLEOTIDE SEQUENCE [LARGE SCALE GENOMIC DNA]</scope>
    <source>
        <strain evidence="1 2">FRX01</strain>
    </source>
</reference>
<dbReference type="SUPFAM" id="SSF48452">
    <property type="entry name" value="TPR-like"/>
    <property type="match status" value="1"/>
</dbReference>
<gene>
    <name evidence="1" type="ORF">J0895_03265</name>
</gene>
<accession>A0ABS3FM02</accession>
<organism evidence="1 2">
    <name type="scientific">Phormidium pseudopriestleyi FRX01</name>
    <dbReference type="NCBI Taxonomy" id="1759528"/>
    <lineage>
        <taxon>Bacteria</taxon>
        <taxon>Bacillati</taxon>
        <taxon>Cyanobacteriota</taxon>
        <taxon>Cyanophyceae</taxon>
        <taxon>Oscillatoriophycideae</taxon>
        <taxon>Oscillatoriales</taxon>
        <taxon>Oscillatoriaceae</taxon>
        <taxon>Phormidium</taxon>
    </lineage>
</organism>
<comment type="caution">
    <text evidence="1">The sequence shown here is derived from an EMBL/GenBank/DDBJ whole genome shotgun (WGS) entry which is preliminary data.</text>
</comment>
<dbReference type="RefSeq" id="WP_207086701.1">
    <property type="nucleotide sequence ID" value="NZ_JAFLQW010000077.1"/>
</dbReference>
<dbReference type="Gene3D" id="1.25.40.10">
    <property type="entry name" value="Tetratricopeptide repeat domain"/>
    <property type="match status" value="2"/>
</dbReference>
<sequence length="576" mass="65728">MQVQPMVTEYLAKQDYAGAVALCRQNIQAQPQVIVNYWYLGVALLLQGKQTEAEQCWNAVLSQGTPPQVQQWRQQLYELLVAIATQKESVRDWQTALVLRDRISAIAPNDINNHLARLPLYLHLGILHSTLTERLITTAELLASSNYSHLNQTLLIEVLRQLAEGQIFHVKSLDLLGAALTQKLLNHPDWNQNISLKQAYGNYYRNKALKHCDYGEFQDAILCFWKAKNLVPEISITYPLGMAFLAQGKLSEAAELLNQIPPNQSEYSSARYILSAIYTPQSQEVLRTIYQRVIEKSWANCKYAQAANAAQKMVELEPRSSQAHYNLGMSLYYQALFTSNVEKVYQAEIALKKALEFKPNNEILQKKLSTIPYTLQFAQKGYNVSADCFTGVMPIWEQNFRKYANMPNLRVVEVGCFEGMASCWLLDNILTHETARITCIDNFEGVVESKKNDPTVQKSVEERFDGNIEKSGAKHKVDKRVGLSQEVLRSLLLNFYHIVYIDGSHFAIDVLQDAVLSWGLIKEGGMIIFDDYHFEFPDRPHCNTGRGIDAFMTVFQEKLKVIYRGDRQIFLEKLSH</sequence>
<keyword evidence="2" id="KW-1185">Reference proteome</keyword>
<dbReference type="EMBL" id="JAFLQW010000077">
    <property type="protein sequence ID" value="MBO0348136.1"/>
    <property type="molecule type" value="Genomic_DNA"/>
</dbReference>
<keyword evidence="1" id="KW-0489">Methyltransferase</keyword>
<dbReference type="Gene3D" id="3.40.50.150">
    <property type="entry name" value="Vaccinia Virus protein VP39"/>
    <property type="match status" value="1"/>
</dbReference>
<dbReference type="SMART" id="SM00028">
    <property type="entry name" value="TPR"/>
    <property type="match status" value="3"/>
</dbReference>
<protein>
    <submittedName>
        <fullName evidence="1">Class I SAM-dependent methyltransferase</fullName>
    </submittedName>
</protein>
<dbReference type="InterPro" id="IPR029063">
    <property type="entry name" value="SAM-dependent_MTases_sf"/>
</dbReference>
<evidence type="ECO:0000313" key="2">
    <source>
        <dbReference type="Proteomes" id="UP000664844"/>
    </source>
</evidence>
<dbReference type="InterPro" id="IPR019734">
    <property type="entry name" value="TPR_rpt"/>
</dbReference>
<dbReference type="SUPFAM" id="SSF53335">
    <property type="entry name" value="S-adenosyl-L-methionine-dependent methyltransferases"/>
    <property type="match status" value="1"/>
</dbReference>
<dbReference type="GO" id="GO:0032259">
    <property type="term" value="P:methylation"/>
    <property type="evidence" value="ECO:0007669"/>
    <property type="project" value="UniProtKB-KW"/>
</dbReference>
<dbReference type="Pfam" id="PF13432">
    <property type="entry name" value="TPR_16"/>
    <property type="match status" value="1"/>
</dbReference>
<keyword evidence="1" id="KW-0808">Transferase</keyword>
<dbReference type="GO" id="GO:0008168">
    <property type="term" value="F:methyltransferase activity"/>
    <property type="evidence" value="ECO:0007669"/>
    <property type="project" value="UniProtKB-KW"/>
</dbReference>
<proteinExistence type="predicted"/>
<dbReference type="Proteomes" id="UP000664844">
    <property type="component" value="Unassembled WGS sequence"/>
</dbReference>
<evidence type="ECO:0000313" key="1">
    <source>
        <dbReference type="EMBL" id="MBO0348136.1"/>
    </source>
</evidence>
<name>A0ABS3FM02_9CYAN</name>
<dbReference type="InterPro" id="IPR011990">
    <property type="entry name" value="TPR-like_helical_dom_sf"/>
</dbReference>